<dbReference type="Proteomes" id="UP001162992">
    <property type="component" value="Chromosome 7"/>
</dbReference>
<protein>
    <submittedName>
        <fullName evidence="1">Uncharacterized protein</fullName>
    </submittedName>
</protein>
<reference evidence="2" key="1">
    <citation type="journal article" date="2024" name="Proc. Natl. Acad. Sci. U.S.A.">
        <title>Extraordinary preservation of gene collinearity over three hundred million years revealed in homosporous lycophytes.</title>
        <authorList>
            <person name="Li C."/>
            <person name="Wickell D."/>
            <person name="Kuo L.Y."/>
            <person name="Chen X."/>
            <person name="Nie B."/>
            <person name="Liao X."/>
            <person name="Peng D."/>
            <person name="Ji J."/>
            <person name="Jenkins J."/>
            <person name="Williams M."/>
            <person name="Shu S."/>
            <person name="Plott C."/>
            <person name="Barry K."/>
            <person name="Rajasekar S."/>
            <person name="Grimwood J."/>
            <person name="Han X."/>
            <person name="Sun S."/>
            <person name="Hou Z."/>
            <person name="He W."/>
            <person name="Dai G."/>
            <person name="Sun C."/>
            <person name="Schmutz J."/>
            <person name="Leebens-Mack J.H."/>
            <person name="Li F.W."/>
            <person name="Wang L."/>
        </authorList>
    </citation>
    <scope>NUCLEOTIDE SEQUENCE [LARGE SCALE GENOMIC DNA]</scope>
    <source>
        <strain evidence="2">cv. PW_Plant_1</strain>
    </source>
</reference>
<evidence type="ECO:0000313" key="1">
    <source>
        <dbReference type="EMBL" id="KAJ7550899.1"/>
    </source>
</evidence>
<comment type="caution">
    <text evidence="1">The sequence shown here is derived from an EMBL/GenBank/DDBJ whole genome shotgun (WGS) entry which is preliminary data.</text>
</comment>
<gene>
    <name evidence="1" type="ORF">O6H91_07G123700</name>
</gene>
<proteinExistence type="predicted"/>
<dbReference type="EMBL" id="CM055098">
    <property type="protein sequence ID" value="KAJ7550899.1"/>
    <property type="molecule type" value="Genomic_DNA"/>
</dbReference>
<organism evidence="1 2">
    <name type="scientific">Diphasiastrum complanatum</name>
    <name type="common">Issler's clubmoss</name>
    <name type="synonym">Lycopodium complanatum</name>
    <dbReference type="NCBI Taxonomy" id="34168"/>
    <lineage>
        <taxon>Eukaryota</taxon>
        <taxon>Viridiplantae</taxon>
        <taxon>Streptophyta</taxon>
        <taxon>Embryophyta</taxon>
        <taxon>Tracheophyta</taxon>
        <taxon>Lycopodiopsida</taxon>
        <taxon>Lycopodiales</taxon>
        <taxon>Lycopodiaceae</taxon>
        <taxon>Lycopodioideae</taxon>
        <taxon>Diphasiastrum</taxon>
    </lineage>
</organism>
<evidence type="ECO:0000313" key="2">
    <source>
        <dbReference type="Proteomes" id="UP001162992"/>
    </source>
</evidence>
<accession>A0ACC2D9T7</accession>
<keyword evidence="2" id="KW-1185">Reference proteome</keyword>
<sequence length="1156" mass="129524">MMIHIAENGHSFELDCQPSTIVEAVQNFLVSLTGVSQNDQLLIVGDTRLEPQRSLGSYQLPAEGRPVFLFNRQRLACDSAPPPPEDPEHFSELSLPPPPSASRSDHPLDEAPDPALRALPSYERQFKYHFQKGHAIFSSSQRKFDACRRLLREQQVQQMALATARENMDHYYTIIDQLYKEFMKRFTLRQRQHSDLLANFERDLERLRVCKLHPALRTEARKTLLDCVKEGSLRKWADDCAISHKQFSHKVLQLKTSFAELQRRVEELFVSAPTVDVQKLDQTIEDHVRFTEEQASIIQSLSKDVNTVKKLIDDCIKSQFSASLRPHDAVSALGPMYDVHDKNHLPRIEACDFELKKLLEHCKKNKNEMSLCVHKRMQNVAALQSSIRNIRNQLSAFNEAMARQDDNFEELKLVRKVGSSYKACLAEVVRRKACMKLYMGQAGQLAEKLARKREAEIARREDFLRVQSVYIPRDVLEAMGLFEIPSQCVVNIAPFDIHLLDIDVADLERYAPESLVGPLLKAAESESGVVSTSLVSGGFGGSYVDIKEGSDPETAQDGSIDDIVGTSKLEVENAWLKADLASAIAMLCSLEPNVEVEVGGDNQSVAQKTAEALNLKDEYAKHLQKMLALRQSQCNAYEKRIQELEQRLREQHVQLSNLPAASTSSPKEQVLDVLGKEHTEASEISGMTALGQTSPDIGVEDLMDDMVSSIPVLHSQHISLTSSIHDTETASDQGGRIQEGCDESMSEFNSGASALDASMAEARKKECSPEDVLQEDISKTYTGHSGPEKLDHREGVNENEINAGHSLSTKYVCKDKVEITEEEVGNLFQEREQIVALESALEQKTRDCIAAEDRVQATLAEVVRLGRDLENNSELLRECQMNCAHLENRLHEAREEAKTHLCAADRRAAEYNALRASSVKLRGLMERLKTCITASGFVESLRTLSSSLNSSSISDAGEDVGYEFRAAIRILSERVGALVQQRTELLERCTKAEAVQNHLSKELENKTEMLKNMYAKRQQEKQASKEKICFTHFEVHELAIFMRNAAGYYEALNHNCPHYYLSDESIALFLEHLPNGQQYIVGQIVHIDRNIARGMFQNIPGNSPISSENDISGSNTAAVAGSRSRYNPYSLPFGTEFFVVTVAMIPEFAPISSSIS</sequence>
<name>A0ACC2D9T7_DIPCM</name>